<accession>A0A068XUY1</accession>
<sequence>MKLQDICRQISTSASHLAAPEANSPDCSSNFRGSFRINIEPASSSSSSQSSPDLVTTQSSQFLHPLACPLDANYSSNAFSPNTEYK</sequence>
<keyword evidence="2" id="KW-1185">Reference proteome</keyword>
<evidence type="ECO:0000313" key="1">
    <source>
        <dbReference type="EMBL" id="CDS36056.1"/>
    </source>
</evidence>
<dbReference type="Proteomes" id="UP000017246">
    <property type="component" value="Unassembled WGS sequence"/>
</dbReference>
<gene>
    <name evidence="1" type="ORF">EmuJ_001202200</name>
</gene>
<dbReference type="EMBL" id="LN901637">
    <property type="protein sequence ID" value="CDS36056.1"/>
    <property type="molecule type" value="Genomic_DNA"/>
</dbReference>
<dbReference type="AlphaFoldDB" id="A0A068XUY1"/>
<protein>
    <submittedName>
        <fullName evidence="1">Hypothetical transcript</fullName>
    </submittedName>
</protein>
<proteinExistence type="predicted"/>
<evidence type="ECO:0000313" key="2">
    <source>
        <dbReference type="Proteomes" id="UP000017246"/>
    </source>
</evidence>
<organism evidence="1 2">
    <name type="scientific">Echinococcus multilocularis</name>
    <name type="common">Fox tapeworm</name>
    <dbReference type="NCBI Taxonomy" id="6211"/>
    <lineage>
        <taxon>Eukaryota</taxon>
        <taxon>Metazoa</taxon>
        <taxon>Spiralia</taxon>
        <taxon>Lophotrochozoa</taxon>
        <taxon>Platyhelminthes</taxon>
        <taxon>Cestoda</taxon>
        <taxon>Eucestoda</taxon>
        <taxon>Cyclophyllidea</taxon>
        <taxon>Taeniidae</taxon>
        <taxon>Echinococcus</taxon>
    </lineage>
</organism>
<name>A0A068XUY1_ECHMU</name>
<reference evidence="1" key="1">
    <citation type="journal article" date="2013" name="Nature">
        <title>The genomes of four tapeworm species reveal adaptations to parasitism.</title>
        <authorList>
            <person name="Tsai I.J."/>
            <person name="Zarowiecki M."/>
            <person name="Holroyd N."/>
            <person name="Garciarrubio A."/>
            <person name="Sanchez-Flores A."/>
            <person name="Brooks K.L."/>
            <person name="Tracey A."/>
            <person name="Bobes R.J."/>
            <person name="Fragoso G."/>
            <person name="Sciutto E."/>
            <person name="Aslett M."/>
            <person name="Beasley H."/>
            <person name="Bennett H.M."/>
            <person name="Cai J."/>
            <person name="Camicia F."/>
            <person name="Clark R."/>
            <person name="Cucher M."/>
            <person name="De Silva N."/>
            <person name="Day T.A."/>
            <person name="Deplazes P."/>
            <person name="Estrada K."/>
            <person name="Fernandez C."/>
            <person name="Holland P.W."/>
            <person name="Hou J."/>
            <person name="Hu S."/>
            <person name="Huckvale T."/>
            <person name="Hung S.S."/>
            <person name="Kamenetzky L."/>
            <person name="Keane J.A."/>
            <person name="Kiss F."/>
            <person name="Koziol U."/>
            <person name="Lambert O."/>
            <person name="Liu K."/>
            <person name="Luo X."/>
            <person name="Luo Y."/>
            <person name="Macchiaroli N."/>
            <person name="Nichol S."/>
            <person name="Paps J."/>
            <person name="Parkinson J."/>
            <person name="Pouchkina-Stantcheva N."/>
            <person name="Riddiford N."/>
            <person name="Rosenzvit M."/>
            <person name="Salinas G."/>
            <person name="Wasmuth J.D."/>
            <person name="Zamanian M."/>
            <person name="Zheng Y."/>
            <person name="Cai X."/>
            <person name="Soberon X."/>
            <person name="Olson P.D."/>
            <person name="Laclette J.P."/>
            <person name="Brehm K."/>
            <person name="Berriman M."/>
            <person name="Garciarrubio A."/>
            <person name="Bobes R.J."/>
            <person name="Fragoso G."/>
            <person name="Sanchez-Flores A."/>
            <person name="Estrada K."/>
            <person name="Cevallos M.A."/>
            <person name="Morett E."/>
            <person name="Gonzalez V."/>
            <person name="Portillo T."/>
            <person name="Ochoa-Leyva A."/>
            <person name="Jose M.V."/>
            <person name="Sciutto E."/>
            <person name="Landa A."/>
            <person name="Jimenez L."/>
            <person name="Valdes V."/>
            <person name="Carrero J.C."/>
            <person name="Larralde C."/>
            <person name="Morales-Montor J."/>
            <person name="Limon-Lason J."/>
            <person name="Soberon X."/>
            <person name="Laclette J.P."/>
        </authorList>
    </citation>
    <scope>NUCLEOTIDE SEQUENCE [LARGE SCALE GENOMIC DNA]</scope>
</reference>
<reference evidence="1" key="2">
    <citation type="submission" date="2015-11" db="EMBL/GenBank/DDBJ databases">
        <authorList>
            <person name="Zhang Y."/>
            <person name="Guo Z."/>
        </authorList>
    </citation>
    <scope>NUCLEOTIDE SEQUENCE</scope>
</reference>